<feature type="region of interest" description="Disordered" evidence="3">
    <location>
        <begin position="967"/>
        <end position="1033"/>
    </location>
</feature>
<dbReference type="InterPro" id="IPR001202">
    <property type="entry name" value="WW_dom"/>
</dbReference>
<reference evidence="6 7" key="1">
    <citation type="journal article" date="2021" name="Nat. Commun.">
        <title>Incipient diploidization of the medicinal plant Perilla within 10,000 years.</title>
        <authorList>
            <person name="Zhang Y."/>
            <person name="Shen Q."/>
            <person name="Leng L."/>
            <person name="Zhang D."/>
            <person name="Chen S."/>
            <person name="Shi Y."/>
            <person name="Ning Z."/>
            <person name="Chen S."/>
        </authorList>
    </citation>
    <scope>NUCLEOTIDE SEQUENCE [LARGE SCALE GENOMIC DNA]</scope>
    <source>
        <strain evidence="7">cv. PC099</strain>
    </source>
</reference>
<evidence type="ECO:0000259" key="5">
    <source>
        <dbReference type="PROSITE" id="PS51676"/>
    </source>
</evidence>
<dbReference type="FunFam" id="1.10.10.440:FF:000028">
    <property type="entry name" value="Pre-mRNA-processing protein 40C"/>
    <property type="match status" value="1"/>
</dbReference>
<dbReference type="PROSITE" id="PS50020">
    <property type="entry name" value="WW_DOMAIN_2"/>
    <property type="match status" value="2"/>
</dbReference>
<dbReference type="InterPro" id="IPR036020">
    <property type="entry name" value="WW_dom_sf"/>
</dbReference>
<dbReference type="Gene3D" id="1.10.10.440">
    <property type="entry name" value="FF domain"/>
    <property type="match status" value="5"/>
</dbReference>
<dbReference type="GO" id="GO:0003712">
    <property type="term" value="F:transcription coregulator activity"/>
    <property type="evidence" value="ECO:0007669"/>
    <property type="project" value="TreeGrafter"/>
</dbReference>
<feature type="domain" description="FF" evidence="5">
    <location>
        <begin position="697"/>
        <end position="752"/>
    </location>
</feature>
<gene>
    <name evidence="6" type="ORF">C2S53_006109</name>
</gene>
<feature type="domain" description="WW" evidence="4">
    <location>
        <begin position="467"/>
        <end position="494"/>
    </location>
</feature>
<dbReference type="PANTHER" id="PTHR15377">
    <property type="entry name" value="TRANSCRIPTION ELONGATION REGULATOR 1"/>
    <property type="match status" value="1"/>
</dbReference>
<evidence type="ECO:0000259" key="4">
    <source>
        <dbReference type="PROSITE" id="PS50020"/>
    </source>
</evidence>
<dbReference type="GO" id="GO:0005634">
    <property type="term" value="C:nucleus"/>
    <property type="evidence" value="ECO:0007669"/>
    <property type="project" value="TreeGrafter"/>
</dbReference>
<dbReference type="SMART" id="SM00441">
    <property type="entry name" value="FF"/>
    <property type="match status" value="5"/>
</dbReference>
<feature type="region of interest" description="Disordered" evidence="3">
    <location>
        <begin position="565"/>
        <end position="629"/>
    </location>
</feature>
<dbReference type="InterPro" id="IPR036517">
    <property type="entry name" value="FF_domain_sf"/>
</dbReference>
<dbReference type="PANTHER" id="PTHR15377:SF3">
    <property type="entry name" value="WW DOMAIN-CONTAINING PROTEIN"/>
    <property type="match status" value="1"/>
</dbReference>
<feature type="compositionally biased region" description="Low complexity" evidence="3">
    <location>
        <begin position="375"/>
        <end position="384"/>
    </location>
</feature>
<dbReference type="AlphaFoldDB" id="A0AAD4JIU7"/>
<dbReference type="SUPFAM" id="SSF81698">
    <property type="entry name" value="FF domain"/>
    <property type="match status" value="5"/>
</dbReference>
<feature type="domain" description="FF" evidence="5">
    <location>
        <begin position="630"/>
        <end position="684"/>
    </location>
</feature>
<feature type="compositionally biased region" description="Polar residues" evidence="3">
    <location>
        <begin position="570"/>
        <end position="601"/>
    </location>
</feature>
<comment type="caution">
    <text evidence="6">The sequence shown here is derived from an EMBL/GenBank/DDBJ whole genome shotgun (WGS) entry which is preliminary data.</text>
</comment>
<dbReference type="InterPro" id="IPR002713">
    <property type="entry name" value="FF_domain"/>
</dbReference>
<dbReference type="Gene3D" id="2.20.70.10">
    <property type="match status" value="2"/>
</dbReference>
<dbReference type="Proteomes" id="UP001190926">
    <property type="component" value="Unassembled WGS sequence"/>
</dbReference>
<evidence type="ECO:0000256" key="3">
    <source>
        <dbReference type="SAM" id="MobiDB-lite"/>
    </source>
</evidence>
<feature type="compositionally biased region" description="Basic and acidic residues" evidence="3">
    <location>
        <begin position="968"/>
        <end position="1020"/>
    </location>
</feature>
<proteinExistence type="predicted"/>
<evidence type="ECO:0000313" key="7">
    <source>
        <dbReference type="Proteomes" id="UP001190926"/>
    </source>
</evidence>
<dbReference type="SMART" id="SM00456">
    <property type="entry name" value="WW"/>
    <property type="match status" value="2"/>
</dbReference>
<dbReference type="SUPFAM" id="SSF51045">
    <property type="entry name" value="WW domain"/>
    <property type="match status" value="2"/>
</dbReference>
<name>A0AAD4JIU7_PERFH</name>
<evidence type="ECO:0000256" key="1">
    <source>
        <dbReference type="ARBA" id="ARBA00022737"/>
    </source>
</evidence>
<dbReference type="InterPro" id="IPR045148">
    <property type="entry name" value="TCRG1-like"/>
</dbReference>
<accession>A0AAD4JIU7</accession>
<feature type="region of interest" description="Disordered" evidence="3">
    <location>
        <begin position="108"/>
        <end position="130"/>
    </location>
</feature>
<dbReference type="EMBL" id="SDAM02000045">
    <property type="protein sequence ID" value="KAH6834586.1"/>
    <property type="molecule type" value="Genomic_DNA"/>
</dbReference>
<dbReference type="GO" id="GO:0070063">
    <property type="term" value="F:RNA polymerase binding"/>
    <property type="evidence" value="ECO:0007669"/>
    <property type="project" value="InterPro"/>
</dbReference>
<dbReference type="PROSITE" id="PS51676">
    <property type="entry name" value="FF"/>
    <property type="match status" value="3"/>
</dbReference>
<dbReference type="Pfam" id="PF00397">
    <property type="entry name" value="WW"/>
    <property type="match status" value="2"/>
</dbReference>
<sequence>MVNWSYIPSSTRTAPIHDVSELLGYARYRFIQPSFSFWNTTIGLLEAVMSISFVLAQINNYPVIYQKTCIADQKPDVYVVGNASGGIRLFSIYTLFLQAIEQGLSKAEKGAQSPAQSPLPPTSSLPSNPGTFSSGAAVQVMAHPGPPFVVPEGNSSHAGNYSFNANLLPNQINQSQTTDVRADGSQEVGAITSAPAAMQSVSQPRPNASPAATHFPSNNFNNMTSWMPLPAPATFHMPARMAKNPATPGPAGLVSFVHSPSTSTIQTSSHDSTALRTFMPAAPVLPNPPIQHNAAAMYPSASPQAAPPGPWLPPHHIGGFARPSFSPYAAVVPGPFPMPIRSTPPQSVSYPDIQPPGVSPSVPAIGAPTTSFTAGSQSSVGSGQAELPPGIDNREHVVNAETKDEAPSKEQLEAWTAHRTETGIVYYYNALTGQSTYEKPSGFKGESDRATVQPTSISWEKLSGTDWTLVTTNDGKKYYYNTVTKVSSWQIPSELTELRKKHDADALKAQSVSVTNTNIVTEKGSDLVSLSTPAANTGGRDAIAVRSSGASVSSSALDLIKKKLQDSGIPDSSSTSPAVSGSIASEVNGSNPLEATYKSLQNDNNKDKNGDGDMSNSSSDSEDEDGGPTKEECILQFKEMLKERGVAPFSKWEKELPKIVFDPRFKAIPNQSARRALFEHYVRTRAEEERKEKRAAQKAALEGFKQILEEAKEDIDHNTDYQTFKKRWGEDPRFQALDRKDRENLLNERVLFLKRSAQEKALAERAVGVSNFKLMLKDKGDITSTSRWSKVKDSLRSDPRYKSVKHEDREKLFNEYLAELRAAEEETAQKAKAKLDEEDKLKERERALRKRKEREEQEVERVRQKARRKEAVESYHSLLVETIKDPQASWSESKLKLEKDPQGRVANPHLDKSDFEKLFREHVKSLQERCALEFRALLAEVITQEAAAQETEDGKTILTSWSTAKQLLKSDPRYNKMPRKERESLWRRHAEEIQRKQKKDQDQGEKPADGKSKTSLDSGKHPSGSSRRTHDRR</sequence>
<dbReference type="CDD" id="cd00201">
    <property type="entry name" value="WW"/>
    <property type="match status" value="2"/>
</dbReference>
<keyword evidence="7" id="KW-1185">Reference proteome</keyword>
<feature type="coiled-coil region" evidence="2">
    <location>
        <begin position="806"/>
        <end position="872"/>
    </location>
</feature>
<organism evidence="6 7">
    <name type="scientific">Perilla frutescens var. hirtella</name>
    <name type="common">Perilla citriodora</name>
    <name type="synonym">Perilla setoyensis</name>
    <dbReference type="NCBI Taxonomy" id="608512"/>
    <lineage>
        <taxon>Eukaryota</taxon>
        <taxon>Viridiplantae</taxon>
        <taxon>Streptophyta</taxon>
        <taxon>Embryophyta</taxon>
        <taxon>Tracheophyta</taxon>
        <taxon>Spermatophyta</taxon>
        <taxon>Magnoliopsida</taxon>
        <taxon>eudicotyledons</taxon>
        <taxon>Gunneridae</taxon>
        <taxon>Pentapetalae</taxon>
        <taxon>asterids</taxon>
        <taxon>lamiids</taxon>
        <taxon>Lamiales</taxon>
        <taxon>Lamiaceae</taxon>
        <taxon>Nepetoideae</taxon>
        <taxon>Elsholtzieae</taxon>
        <taxon>Perilla</taxon>
    </lineage>
</organism>
<feature type="domain" description="WW" evidence="4">
    <location>
        <begin position="415"/>
        <end position="442"/>
    </location>
</feature>
<keyword evidence="2" id="KW-0175">Coiled coil</keyword>
<keyword evidence="1" id="KW-0677">Repeat</keyword>
<dbReference type="FunFam" id="1.10.10.440:FF:000020">
    <property type="entry name" value="Pre-mRNA-processing protein 40C"/>
    <property type="match status" value="1"/>
</dbReference>
<protein>
    <submittedName>
        <fullName evidence="6">Pre-mRNA-processing protein 40C</fullName>
    </submittedName>
</protein>
<feature type="domain" description="FF" evidence="5">
    <location>
        <begin position="765"/>
        <end position="819"/>
    </location>
</feature>
<dbReference type="PROSITE" id="PS01159">
    <property type="entry name" value="WW_DOMAIN_1"/>
    <property type="match status" value="2"/>
</dbReference>
<feature type="region of interest" description="Disordered" evidence="3">
    <location>
        <begin position="359"/>
        <end position="391"/>
    </location>
</feature>
<evidence type="ECO:0000313" key="6">
    <source>
        <dbReference type="EMBL" id="KAH6834586.1"/>
    </source>
</evidence>
<dbReference type="Pfam" id="PF01846">
    <property type="entry name" value="FF"/>
    <property type="match status" value="4"/>
</dbReference>
<evidence type="ECO:0000256" key="2">
    <source>
        <dbReference type="SAM" id="Coils"/>
    </source>
</evidence>
<dbReference type="FunFam" id="1.10.10.440:FF:000021">
    <property type="entry name" value="pre-mRNA-processing protein 40C isoform X1"/>
    <property type="match status" value="1"/>
</dbReference>